<dbReference type="RefSeq" id="WP_239264673.1">
    <property type="nucleotide sequence ID" value="NZ_JAKRCV010000034.1"/>
</dbReference>
<evidence type="ECO:0000313" key="2">
    <source>
        <dbReference type="Proteomes" id="UP001521931"/>
    </source>
</evidence>
<sequence>MSQHDSEPIDGSQPIDDPDVPWAMQVALRYDKADLPDEDLVAATAARAVVTLLADHRARDGDWSEAVRRWRDGRIRKLVRRARGVRWEHAQAVPGVTVTDGPAAVRAFVPMPTRPLPPELDALQVSGTTYPATAPEQREGRAGAVVTVALSPHVEMTSGKTAAQCGHGAQLAWEAMLAEDDPALQAWAADGYRVRVARPDEAGWRACAGAPVSVVDAGFTELDGPTETVRAWWSAAR</sequence>
<reference evidence="1 2" key="1">
    <citation type="submission" date="2022-02" db="EMBL/GenBank/DDBJ databases">
        <title>Uncovering new skin microbiome diversity through culturing and metagenomics.</title>
        <authorList>
            <person name="Conlan S."/>
            <person name="Deming C."/>
            <person name="Nisc Comparative Sequencing Program N."/>
            <person name="Segre J.A."/>
        </authorList>
    </citation>
    <scope>NUCLEOTIDE SEQUENCE [LARGE SCALE GENOMIC DNA]</scope>
    <source>
        <strain evidence="1 2">ACRQZ</strain>
    </source>
</reference>
<proteinExistence type="predicted"/>
<dbReference type="SUPFAM" id="SSF102462">
    <property type="entry name" value="Peptidyl-tRNA hydrolase II"/>
    <property type="match status" value="1"/>
</dbReference>
<dbReference type="EMBL" id="JAKRCV010000034">
    <property type="protein sequence ID" value="MCG7322421.1"/>
    <property type="molecule type" value="Genomic_DNA"/>
</dbReference>
<keyword evidence="2" id="KW-1185">Reference proteome</keyword>
<name>A0ABS9Q3G7_9MICO</name>
<gene>
    <name evidence="1" type="ORF">MHL29_11085</name>
</gene>
<keyword evidence="1" id="KW-0378">Hydrolase</keyword>
<organism evidence="1 2">
    <name type="scientific">Arsenicicoccus bolidensis</name>
    <dbReference type="NCBI Taxonomy" id="229480"/>
    <lineage>
        <taxon>Bacteria</taxon>
        <taxon>Bacillati</taxon>
        <taxon>Actinomycetota</taxon>
        <taxon>Actinomycetes</taxon>
        <taxon>Micrococcales</taxon>
        <taxon>Intrasporangiaceae</taxon>
        <taxon>Arsenicicoccus</taxon>
    </lineage>
</organism>
<dbReference type="GO" id="GO:0016787">
    <property type="term" value="F:hydrolase activity"/>
    <property type="evidence" value="ECO:0007669"/>
    <property type="project" value="UniProtKB-KW"/>
</dbReference>
<evidence type="ECO:0000313" key="1">
    <source>
        <dbReference type="EMBL" id="MCG7322421.1"/>
    </source>
</evidence>
<accession>A0ABS9Q3G7</accession>
<dbReference type="Gene3D" id="3.40.1490.10">
    <property type="entry name" value="Bit1"/>
    <property type="match status" value="1"/>
</dbReference>
<comment type="caution">
    <text evidence="1">The sequence shown here is derived from an EMBL/GenBank/DDBJ whole genome shotgun (WGS) entry which is preliminary data.</text>
</comment>
<dbReference type="Proteomes" id="UP001521931">
    <property type="component" value="Unassembled WGS sequence"/>
</dbReference>
<dbReference type="InterPro" id="IPR023476">
    <property type="entry name" value="Pep_tRNA_hydro_II_dom_sf"/>
</dbReference>
<protein>
    <submittedName>
        <fullName evidence="1">Peptidyl-tRNA hydrolase</fullName>
    </submittedName>
</protein>